<evidence type="ECO:0000256" key="5">
    <source>
        <dbReference type="SAM" id="SignalP"/>
    </source>
</evidence>
<dbReference type="Gene3D" id="3.40.50.1820">
    <property type="entry name" value="alpha/beta hydrolase"/>
    <property type="match status" value="1"/>
</dbReference>
<dbReference type="Pfam" id="PF08386">
    <property type="entry name" value="Abhydrolase_4"/>
    <property type="match status" value="1"/>
</dbReference>
<dbReference type="InterPro" id="IPR000073">
    <property type="entry name" value="AB_hydrolase_1"/>
</dbReference>
<proteinExistence type="inferred from homology"/>
<evidence type="ECO:0000259" key="7">
    <source>
        <dbReference type="Pfam" id="PF08386"/>
    </source>
</evidence>
<evidence type="ECO:0000313" key="8">
    <source>
        <dbReference type="EMBL" id="GGM64679.1"/>
    </source>
</evidence>
<keyword evidence="2 5" id="KW-0732">Signal</keyword>
<dbReference type="InterPro" id="IPR051601">
    <property type="entry name" value="Serine_prot/Carboxylest_S33"/>
</dbReference>
<evidence type="ECO:0000256" key="4">
    <source>
        <dbReference type="SAM" id="MobiDB-lite"/>
    </source>
</evidence>
<dbReference type="AlphaFoldDB" id="A0A917U7P8"/>
<dbReference type="PANTHER" id="PTHR43248">
    <property type="entry name" value="2-SUCCINYL-6-HYDROXY-2,4-CYCLOHEXADIENE-1-CARBOXYLATE SYNTHASE"/>
    <property type="match status" value="1"/>
</dbReference>
<dbReference type="Pfam" id="PF00561">
    <property type="entry name" value="Abhydrolase_1"/>
    <property type="match status" value="1"/>
</dbReference>
<feature type="domain" description="AB hydrolase-1" evidence="6">
    <location>
        <begin position="84"/>
        <end position="289"/>
    </location>
</feature>
<evidence type="ECO:0000256" key="1">
    <source>
        <dbReference type="ARBA" id="ARBA00010088"/>
    </source>
</evidence>
<evidence type="ECO:0000313" key="9">
    <source>
        <dbReference type="Proteomes" id="UP000608890"/>
    </source>
</evidence>
<reference evidence="8" key="2">
    <citation type="submission" date="2020-09" db="EMBL/GenBank/DDBJ databases">
        <authorList>
            <person name="Sun Q."/>
            <person name="Zhou Y."/>
        </authorList>
    </citation>
    <scope>NUCLEOTIDE SEQUENCE</scope>
    <source>
        <strain evidence="8">CGMCC 4.7312</strain>
    </source>
</reference>
<dbReference type="InterPro" id="IPR013595">
    <property type="entry name" value="Pept_S33_TAP-like_C"/>
</dbReference>
<feature type="signal peptide" evidence="5">
    <location>
        <begin position="1"/>
        <end position="29"/>
    </location>
</feature>
<feature type="chain" id="PRO_5037435028" evidence="5">
    <location>
        <begin position="30"/>
        <end position="525"/>
    </location>
</feature>
<sequence length="525" mass="56355">MRRKLIRQLFVGAVAGLTLIPLAPPPASAAPVGAVQWAPCEQDASALCGTLEVPVDWADPDGPTIDLALAKRPATDPNARRGSLVVNPGGPGGSGVDAALWAGYSDDLRRHFDILGFDPRGVARSAPVRCSLDKILELPAGPISSATAFNDMVTASRALADDCRTHSGPVFDHVDTLQVIRDIDAIRAAVGDDKLTFFGMSYGTLMAQQYAERYPNRVRALVADSTMDHSQDARGFAVTQAATGQDSFDEFVAGCARLSECALHGRDIRQFWRRLLERAQRGELPDPDDPSYKITQPDLVNFVLGNLNYQPYWLAIASELERLDAGRPSTTPAAAAHRSAGNEPTVVPFAYQAVLCQDWNLKARDFAEWRSIAADAQRAAPDLPDPPRAAVGAICLGWPTPANNPQRRITPTNEAKLLFANSLHDPATGYNWALGAAEQFGAHAGLLTYEGWGHIVYGRVACADEAIDRYLIDLVVPAEGTRCAAAPPPGTTADHARGRTAGPPDGPAPEMVPLRAEPELPTWLF</sequence>
<dbReference type="PANTHER" id="PTHR43248:SF29">
    <property type="entry name" value="TRIPEPTIDYL AMINOPEPTIDASE"/>
    <property type="match status" value="1"/>
</dbReference>
<comment type="caution">
    <text evidence="8">The sequence shown here is derived from an EMBL/GenBank/DDBJ whole genome shotgun (WGS) entry which is preliminary data.</text>
</comment>
<evidence type="ECO:0000256" key="2">
    <source>
        <dbReference type="ARBA" id="ARBA00022729"/>
    </source>
</evidence>
<name>A0A917U7P8_9ACTN</name>
<evidence type="ECO:0000256" key="3">
    <source>
        <dbReference type="ARBA" id="ARBA00022801"/>
    </source>
</evidence>
<protein>
    <submittedName>
        <fullName evidence="8">Peptidase</fullName>
    </submittedName>
</protein>
<dbReference type="RefSeq" id="WP_189049960.1">
    <property type="nucleotide sequence ID" value="NZ_BMNB01000044.1"/>
</dbReference>
<comment type="similarity">
    <text evidence="1">Belongs to the peptidase S33 family.</text>
</comment>
<gene>
    <name evidence="8" type="ORF">GCM10011608_57590</name>
</gene>
<feature type="region of interest" description="Disordered" evidence="4">
    <location>
        <begin position="484"/>
        <end position="513"/>
    </location>
</feature>
<organism evidence="8 9">
    <name type="scientific">Micromonospora sonchi</name>
    <dbReference type="NCBI Taxonomy" id="1763543"/>
    <lineage>
        <taxon>Bacteria</taxon>
        <taxon>Bacillati</taxon>
        <taxon>Actinomycetota</taxon>
        <taxon>Actinomycetes</taxon>
        <taxon>Micromonosporales</taxon>
        <taxon>Micromonosporaceae</taxon>
        <taxon>Micromonospora</taxon>
    </lineage>
</organism>
<keyword evidence="9" id="KW-1185">Reference proteome</keyword>
<dbReference type="GO" id="GO:0016787">
    <property type="term" value="F:hydrolase activity"/>
    <property type="evidence" value="ECO:0007669"/>
    <property type="project" value="UniProtKB-KW"/>
</dbReference>
<dbReference type="EMBL" id="BMNB01000044">
    <property type="protein sequence ID" value="GGM64679.1"/>
    <property type="molecule type" value="Genomic_DNA"/>
</dbReference>
<feature type="domain" description="Peptidase S33 tripeptidyl aminopeptidase-like C-terminal" evidence="7">
    <location>
        <begin position="393"/>
        <end position="483"/>
    </location>
</feature>
<dbReference type="InterPro" id="IPR029058">
    <property type="entry name" value="AB_hydrolase_fold"/>
</dbReference>
<dbReference type="SUPFAM" id="SSF53474">
    <property type="entry name" value="alpha/beta-Hydrolases"/>
    <property type="match status" value="1"/>
</dbReference>
<accession>A0A917U7P8</accession>
<keyword evidence="3" id="KW-0378">Hydrolase</keyword>
<reference evidence="8" key="1">
    <citation type="journal article" date="2014" name="Int. J. Syst. Evol. Microbiol.">
        <title>Complete genome sequence of Corynebacterium casei LMG S-19264T (=DSM 44701T), isolated from a smear-ripened cheese.</title>
        <authorList>
            <consortium name="US DOE Joint Genome Institute (JGI-PGF)"/>
            <person name="Walter F."/>
            <person name="Albersmeier A."/>
            <person name="Kalinowski J."/>
            <person name="Ruckert C."/>
        </authorList>
    </citation>
    <scope>NUCLEOTIDE SEQUENCE</scope>
    <source>
        <strain evidence="8">CGMCC 4.7312</strain>
    </source>
</reference>
<dbReference type="Proteomes" id="UP000608890">
    <property type="component" value="Unassembled WGS sequence"/>
</dbReference>
<evidence type="ECO:0000259" key="6">
    <source>
        <dbReference type="Pfam" id="PF00561"/>
    </source>
</evidence>